<comment type="caution">
    <text evidence="3">The sequence shown here is derived from an EMBL/GenBank/DDBJ whole genome shotgun (WGS) entry which is preliminary data.</text>
</comment>
<proteinExistence type="predicted"/>
<dbReference type="EMBL" id="JAACJO010000015">
    <property type="protein sequence ID" value="KAF5349957.1"/>
    <property type="molecule type" value="Genomic_DNA"/>
</dbReference>
<feature type="transmembrane region" description="Helical" evidence="2">
    <location>
        <begin position="49"/>
        <end position="66"/>
    </location>
</feature>
<keyword evidence="4" id="KW-1185">Reference proteome</keyword>
<accession>A0A8H5D0J8</accession>
<keyword evidence="2" id="KW-1133">Transmembrane helix</keyword>
<reference evidence="3 4" key="1">
    <citation type="journal article" date="2020" name="ISME J.">
        <title>Uncovering the hidden diversity of litter-decomposition mechanisms in mushroom-forming fungi.</title>
        <authorList>
            <person name="Floudas D."/>
            <person name="Bentzer J."/>
            <person name="Ahren D."/>
            <person name="Johansson T."/>
            <person name="Persson P."/>
            <person name="Tunlid A."/>
        </authorList>
    </citation>
    <scope>NUCLEOTIDE SEQUENCE [LARGE SCALE GENOMIC DNA]</scope>
    <source>
        <strain evidence="3 4">CBS 146.42</strain>
    </source>
</reference>
<evidence type="ECO:0000313" key="4">
    <source>
        <dbReference type="Proteomes" id="UP000559027"/>
    </source>
</evidence>
<keyword evidence="2" id="KW-0472">Membrane</keyword>
<evidence type="ECO:0000313" key="3">
    <source>
        <dbReference type="EMBL" id="KAF5349957.1"/>
    </source>
</evidence>
<evidence type="ECO:0000256" key="2">
    <source>
        <dbReference type="SAM" id="Phobius"/>
    </source>
</evidence>
<protein>
    <submittedName>
        <fullName evidence="3">Uncharacterized protein</fullName>
    </submittedName>
</protein>
<keyword evidence="2" id="KW-0812">Transmembrane</keyword>
<organism evidence="3 4">
    <name type="scientific">Leucocoprinus leucothites</name>
    <dbReference type="NCBI Taxonomy" id="201217"/>
    <lineage>
        <taxon>Eukaryota</taxon>
        <taxon>Fungi</taxon>
        <taxon>Dikarya</taxon>
        <taxon>Basidiomycota</taxon>
        <taxon>Agaricomycotina</taxon>
        <taxon>Agaricomycetes</taxon>
        <taxon>Agaricomycetidae</taxon>
        <taxon>Agaricales</taxon>
        <taxon>Agaricineae</taxon>
        <taxon>Agaricaceae</taxon>
        <taxon>Leucocoprinus</taxon>
    </lineage>
</organism>
<dbReference type="AlphaFoldDB" id="A0A8H5D0J8"/>
<keyword evidence="1" id="KW-0175">Coiled coil</keyword>
<feature type="coiled-coil region" evidence="1">
    <location>
        <begin position="153"/>
        <end position="184"/>
    </location>
</feature>
<name>A0A8H5D0J8_9AGAR</name>
<dbReference type="Proteomes" id="UP000559027">
    <property type="component" value="Unassembled WGS sequence"/>
</dbReference>
<gene>
    <name evidence="3" type="ORF">D9756_009241</name>
</gene>
<sequence>MTGAVKKPGGELSFQVFPGSLLQLVHCLLPSRRSPLFTTYTMRGFSRTLIALAFQLTFLGLAWNMFQGVAVQASAIELREVESAQVVKRSIWNNLMPRGSWHEIEVRQVSSGNRTKDLYAFFSPDQPPSECSLQCELIWGAVSEMESLIAARFATLEDQMRRGREELANQLDEVKATLEEVKRTMGPGVNSVGHTRRISRIKGNAEALSAPIQKIRLAGEILHRPSESD</sequence>
<evidence type="ECO:0000256" key="1">
    <source>
        <dbReference type="SAM" id="Coils"/>
    </source>
</evidence>